<dbReference type="EMBL" id="CM044701">
    <property type="protein sequence ID" value="KAI5683592.1"/>
    <property type="molecule type" value="Genomic_DNA"/>
</dbReference>
<keyword evidence="2" id="KW-1185">Reference proteome</keyword>
<reference evidence="2" key="1">
    <citation type="journal article" date="2023" name="Nat. Plants">
        <title>Single-cell RNA sequencing provides a high-resolution roadmap for understanding the multicellular compartmentation of specialized metabolism.</title>
        <authorList>
            <person name="Sun S."/>
            <person name="Shen X."/>
            <person name="Li Y."/>
            <person name="Li Y."/>
            <person name="Wang S."/>
            <person name="Li R."/>
            <person name="Zhang H."/>
            <person name="Shen G."/>
            <person name="Guo B."/>
            <person name="Wei J."/>
            <person name="Xu J."/>
            <person name="St-Pierre B."/>
            <person name="Chen S."/>
            <person name="Sun C."/>
        </authorList>
    </citation>
    <scope>NUCLEOTIDE SEQUENCE [LARGE SCALE GENOMIC DNA]</scope>
</reference>
<proteinExistence type="predicted"/>
<name>A0ACC0CFI5_CATRO</name>
<sequence>MEEVPAHVHPDPLSLMSYLDSTSTDPCRRFGRNLFQCYSAAPRRLVEIIDRTAVHNGFGRCTTDWKGLGVSSDMGVVAYTYIAASADNGDYCRPSCSSWPAYAHSGYIQRPFMWLPYYDRPLVPSDLW</sequence>
<evidence type="ECO:0000313" key="2">
    <source>
        <dbReference type="Proteomes" id="UP001060085"/>
    </source>
</evidence>
<dbReference type="Proteomes" id="UP001060085">
    <property type="component" value="Linkage Group LG01"/>
</dbReference>
<evidence type="ECO:0000313" key="1">
    <source>
        <dbReference type="EMBL" id="KAI5683592.1"/>
    </source>
</evidence>
<comment type="caution">
    <text evidence="1">The sequence shown here is derived from an EMBL/GenBank/DDBJ whole genome shotgun (WGS) entry which is preliminary data.</text>
</comment>
<protein>
    <submittedName>
        <fullName evidence="1">Uncharacterized protein</fullName>
    </submittedName>
</protein>
<gene>
    <name evidence="1" type="ORF">M9H77_04820</name>
</gene>
<accession>A0ACC0CFI5</accession>
<organism evidence="1 2">
    <name type="scientific">Catharanthus roseus</name>
    <name type="common">Madagascar periwinkle</name>
    <name type="synonym">Vinca rosea</name>
    <dbReference type="NCBI Taxonomy" id="4058"/>
    <lineage>
        <taxon>Eukaryota</taxon>
        <taxon>Viridiplantae</taxon>
        <taxon>Streptophyta</taxon>
        <taxon>Embryophyta</taxon>
        <taxon>Tracheophyta</taxon>
        <taxon>Spermatophyta</taxon>
        <taxon>Magnoliopsida</taxon>
        <taxon>eudicotyledons</taxon>
        <taxon>Gunneridae</taxon>
        <taxon>Pentapetalae</taxon>
        <taxon>asterids</taxon>
        <taxon>lamiids</taxon>
        <taxon>Gentianales</taxon>
        <taxon>Apocynaceae</taxon>
        <taxon>Rauvolfioideae</taxon>
        <taxon>Vinceae</taxon>
        <taxon>Catharanthinae</taxon>
        <taxon>Catharanthus</taxon>
    </lineage>
</organism>